<reference evidence="3 4" key="1">
    <citation type="journal article" date="2017" name="Int. J. Syst. Evol. Microbiol.">
        <title>Ramlibacter alkalitolerans sp. nov., alkali-tolerant bacterium isolated from soil of ginseng.</title>
        <authorList>
            <person name="Lee D.H."/>
            <person name="Cha C.J."/>
        </authorList>
    </citation>
    <scope>NUCLEOTIDE SEQUENCE [LARGE SCALE GENOMIC DNA]</scope>
    <source>
        <strain evidence="3 4">KACC 19305</strain>
    </source>
</reference>
<feature type="domain" description="UspA" evidence="2">
    <location>
        <begin position="152"/>
        <end position="293"/>
    </location>
</feature>
<dbReference type="Gene3D" id="3.40.50.12370">
    <property type="match status" value="1"/>
</dbReference>
<proteinExistence type="inferred from homology"/>
<name>A0ABS1JK58_9BURK</name>
<dbReference type="SUPFAM" id="SSF52402">
    <property type="entry name" value="Adenine nucleotide alpha hydrolases-like"/>
    <property type="match status" value="2"/>
</dbReference>
<evidence type="ECO:0000256" key="1">
    <source>
        <dbReference type="ARBA" id="ARBA00008791"/>
    </source>
</evidence>
<accession>A0ABS1JK58</accession>
<keyword evidence="4" id="KW-1185">Reference proteome</keyword>
<dbReference type="InterPro" id="IPR006016">
    <property type="entry name" value="UspA"/>
</dbReference>
<dbReference type="InterPro" id="IPR006015">
    <property type="entry name" value="Universal_stress_UspA"/>
</dbReference>
<dbReference type="Proteomes" id="UP000622707">
    <property type="component" value="Unassembled WGS sequence"/>
</dbReference>
<dbReference type="Pfam" id="PF00582">
    <property type="entry name" value="Usp"/>
    <property type="match status" value="2"/>
</dbReference>
<organism evidence="3 4">
    <name type="scientific">Ramlibacter alkalitolerans</name>
    <dbReference type="NCBI Taxonomy" id="2039631"/>
    <lineage>
        <taxon>Bacteria</taxon>
        <taxon>Pseudomonadati</taxon>
        <taxon>Pseudomonadota</taxon>
        <taxon>Betaproteobacteria</taxon>
        <taxon>Burkholderiales</taxon>
        <taxon>Comamonadaceae</taxon>
        <taxon>Ramlibacter</taxon>
    </lineage>
</organism>
<dbReference type="CDD" id="cd00293">
    <property type="entry name" value="USP-like"/>
    <property type="match status" value="2"/>
</dbReference>
<evidence type="ECO:0000313" key="4">
    <source>
        <dbReference type="Proteomes" id="UP000622707"/>
    </source>
</evidence>
<dbReference type="PANTHER" id="PTHR46268">
    <property type="entry name" value="STRESS RESPONSE PROTEIN NHAX"/>
    <property type="match status" value="1"/>
</dbReference>
<dbReference type="PRINTS" id="PR01438">
    <property type="entry name" value="UNVRSLSTRESS"/>
</dbReference>
<gene>
    <name evidence="3" type="ORF">JI746_05150</name>
</gene>
<evidence type="ECO:0000313" key="3">
    <source>
        <dbReference type="EMBL" id="MBL0424491.1"/>
    </source>
</evidence>
<comment type="caution">
    <text evidence="3">The sequence shown here is derived from an EMBL/GenBank/DDBJ whole genome shotgun (WGS) entry which is preliminary data.</text>
</comment>
<protein>
    <submittedName>
        <fullName evidence="3">Universal stress protein</fullName>
    </submittedName>
</protein>
<sequence length="316" mass="33947">MSKLVPVERTPTPSARPCLQPRSAAVLVPVDLSRLGVHAAWRAALVARDLGCALRLLHAEAGRDERGATERSLRQLASQIRGHTGVRVELVEDPDEPLQATARAARDAALVVVGGRRGNPLREWVLGTPAERLLRLCRVPVLVVKKPPAGAYRRVLVPVELAPAAAPVIAAAARLSRGPRMEVLHALRPGDEFGMRVFDLPEQAVRRLRRRAADRTERALEELIAQSVPQPDAALPAVGFGDPAAQVLARSRAMRADLLVLGKRRRARLADFFLGGVTQRVLAAAQVDVLLVPPEGAGEALGFACALTPAYANRAN</sequence>
<dbReference type="RefSeq" id="WP_201687715.1">
    <property type="nucleotide sequence ID" value="NZ_JAEQND010000002.1"/>
</dbReference>
<dbReference type="EMBL" id="JAEQND010000002">
    <property type="protein sequence ID" value="MBL0424491.1"/>
    <property type="molecule type" value="Genomic_DNA"/>
</dbReference>
<feature type="domain" description="UspA" evidence="2">
    <location>
        <begin position="26"/>
        <end position="145"/>
    </location>
</feature>
<comment type="similarity">
    <text evidence="1">Belongs to the universal stress protein A family.</text>
</comment>
<evidence type="ECO:0000259" key="2">
    <source>
        <dbReference type="Pfam" id="PF00582"/>
    </source>
</evidence>
<dbReference type="PANTHER" id="PTHR46268:SF6">
    <property type="entry name" value="UNIVERSAL STRESS PROTEIN UP12"/>
    <property type="match status" value="1"/>
</dbReference>